<comment type="caution">
    <text evidence="2">The sequence shown here is derived from an EMBL/GenBank/DDBJ whole genome shotgun (WGS) entry which is preliminary data.</text>
</comment>
<evidence type="ECO:0000313" key="3">
    <source>
        <dbReference type="Proteomes" id="UP000707071"/>
    </source>
</evidence>
<feature type="region of interest" description="Disordered" evidence="1">
    <location>
        <begin position="93"/>
        <end position="123"/>
    </location>
</feature>
<accession>A0A9P7QCU2</accession>
<organism evidence="2 3">
    <name type="scientific">Claviceps aff. purpurea</name>
    <dbReference type="NCBI Taxonomy" id="1967640"/>
    <lineage>
        <taxon>Eukaryota</taxon>
        <taxon>Fungi</taxon>
        <taxon>Dikarya</taxon>
        <taxon>Ascomycota</taxon>
        <taxon>Pezizomycotina</taxon>
        <taxon>Sordariomycetes</taxon>
        <taxon>Hypocreomycetidae</taxon>
        <taxon>Hypocreales</taxon>
        <taxon>Clavicipitaceae</taxon>
        <taxon>Claviceps</taxon>
    </lineage>
</organism>
<gene>
    <name evidence="2" type="ORF">E4U09_006185</name>
</gene>
<reference evidence="2 3" key="1">
    <citation type="journal article" date="2020" name="bioRxiv">
        <title>Whole genome comparisons of ergot fungi reveals the divergence and evolution of species within the genus Claviceps are the result of varying mechanisms driving genome evolution and host range expansion.</title>
        <authorList>
            <person name="Wyka S.A."/>
            <person name="Mondo S.J."/>
            <person name="Liu M."/>
            <person name="Dettman J."/>
            <person name="Nalam V."/>
            <person name="Broders K.D."/>
        </authorList>
    </citation>
    <scope>NUCLEOTIDE SEQUENCE [LARGE SCALE GENOMIC DNA]</scope>
    <source>
        <strain evidence="2 3">Clav52</strain>
    </source>
</reference>
<protein>
    <submittedName>
        <fullName evidence="2">Uncharacterized protein</fullName>
    </submittedName>
</protein>
<sequence length="123" mass="14142">MVTVYRHRHRSHVRRQLGGRSALSPTYSRLKQLAGPPRAESVAVRSIQRTTTRRNLMSAFLTLDDGRLQYHRPGPRLGESSSQVAARNEIERIQRHHRTVRRDPDAQAPSPTPNMSEIYARDH</sequence>
<evidence type="ECO:0000313" key="2">
    <source>
        <dbReference type="EMBL" id="KAG6287408.1"/>
    </source>
</evidence>
<proteinExistence type="predicted"/>
<dbReference type="AlphaFoldDB" id="A0A9P7QCU2"/>
<evidence type="ECO:0000256" key="1">
    <source>
        <dbReference type="SAM" id="MobiDB-lite"/>
    </source>
</evidence>
<dbReference type="Proteomes" id="UP000707071">
    <property type="component" value="Unassembled WGS sequence"/>
</dbReference>
<keyword evidence="3" id="KW-1185">Reference proteome</keyword>
<dbReference type="EMBL" id="SRRH01000550">
    <property type="protein sequence ID" value="KAG6287408.1"/>
    <property type="molecule type" value="Genomic_DNA"/>
</dbReference>
<name>A0A9P7QCU2_9HYPO</name>